<dbReference type="GO" id="GO:0005886">
    <property type="term" value="C:plasma membrane"/>
    <property type="evidence" value="ECO:0007669"/>
    <property type="project" value="UniProtKB-SubCell"/>
</dbReference>
<reference evidence="10" key="1">
    <citation type="journal article" date="2016" name="Nat. Genet.">
        <title>A high-quality carrot genome assembly provides new insights into carotenoid accumulation and asterid genome evolution.</title>
        <authorList>
            <person name="Iorizzo M."/>
            <person name="Ellison S."/>
            <person name="Senalik D."/>
            <person name="Zeng P."/>
            <person name="Satapoomin P."/>
            <person name="Huang J."/>
            <person name="Bowman M."/>
            <person name="Iovene M."/>
            <person name="Sanseverino W."/>
            <person name="Cavagnaro P."/>
            <person name="Yildiz M."/>
            <person name="Macko-Podgorni A."/>
            <person name="Moranska E."/>
            <person name="Grzebelus E."/>
            <person name="Grzebelus D."/>
            <person name="Ashrafi H."/>
            <person name="Zheng Z."/>
            <person name="Cheng S."/>
            <person name="Spooner D."/>
            <person name="Van Deynze A."/>
            <person name="Simon P."/>
        </authorList>
    </citation>
    <scope>NUCLEOTIDE SEQUENCE [LARGE SCALE GENOMIC DNA]</scope>
    <source>
        <tissue evidence="10">Leaf</tissue>
    </source>
</reference>
<keyword evidence="5 8" id="KW-0812">Transmembrane</keyword>
<evidence type="ECO:0000313" key="10">
    <source>
        <dbReference type="EMBL" id="KZM84945.1"/>
    </source>
</evidence>
<evidence type="ECO:0000256" key="1">
    <source>
        <dbReference type="ARBA" id="ARBA00004651"/>
    </source>
</evidence>
<feature type="transmembrane region" description="Helical" evidence="8">
    <location>
        <begin position="56"/>
        <end position="73"/>
    </location>
</feature>
<dbReference type="OMA" id="DPPNITF"/>
<evidence type="ECO:0000256" key="5">
    <source>
        <dbReference type="ARBA" id="ARBA00022692"/>
    </source>
</evidence>
<sequence length="169" mass="18344">MAPPPTPPVVAPLVKLVVRVLTFICLLIGLIILTTNTASIFINFAEFKIRFQDVKAYRYMLATIVIGIAYTLMQTALTVYEATRGNRIGGQGFLLFDFYGDKFISLLLATGTGAGFGVTVDLKDQYGAITSGYDKFFDKGYAVSSMLLIAVLFSAVSSIFSSLSLPKRA</sequence>
<evidence type="ECO:0000256" key="7">
    <source>
        <dbReference type="ARBA" id="ARBA00023136"/>
    </source>
</evidence>
<dbReference type="KEGG" id="dcr:108198810"/>
<evidence type="ECO:0000313" key="12">
    <source>
        <dbReference type="Proteomes" id="UP000077755"/>
    </source>
</evidence>
<dbReference type="PANTHER" id="PTHR33573:SF40">
    <property type="entry name" value="CASP-LIKE PROTEIN 4D2"/>
    <property type="match status" value="1"/>
</dbReference>
<dbReference type="Proteomes" id="UP000077755">
    <property type="component" value="Chromosome 8"/>
</dbReference>
<keyword evidence="6 8" id="KW-1133">Transmembrane helix</keyword>
<feature type="transmembrane region" description="Helical" evidence="8">
    <location>
        <begin position="141"/>
        <end position="163"/>
    </location>
</feature>
<keyword evidence="4 8" id="KW-1003">Cell membrane</keyword>
<evidence type="ECO:0000259" key="9">
    <source>
        <dbReference type="Pfam" id="PF04535"/>
    </source>
</evidence>
<evidence type="ECO:0000256" key="8">
    <source>
        <dbReference type="RuleBase" id="RU361233"/>
    </source>
</evidence>
<dbReference type="Pfam" id="PF04535">
    <property type="entry name" value="CASP_dom"/>
    <property type="match status" value="1"/>
</dbReference>
<keyword evidence="7 8" id="KW-0472">Membrane</keyword>
<comment type="subcellular location">
    <subcellularLocation>
        <location evidence="1 8">Cell membrane</location>
        <topology evidence="1 8">Multi-pass membrane protein</topology>
    </subcellularLocation>
</comment>
<dbReference type="InterPro" id="IPR006702">
    <property type="entry name" value="CASP_dom"/>
</dbReference>
<evidence type="ECO:0000256" key="6">
    <source>
        <dbReference type="ARBA" id="ARBA00022989"/>
    </source>
</evidence>
<name>A0A175YMW7_DAUCS</name>
<proteinExistence type="inferred from homology"/>
<feature type="transmembrane region" description="Helical" evidence="8">
    <location>
        <begin position="20"/>
        <end position="44"/>
    </location>
</feature>
<comment type="similarity">
    <text evidence="2 8">Belongs to the Casparian strip membrane proteins (CASP) family.</text>
</comment>
<dbReference type="EMBL" id="LNRQ01000008">
    <property type="protein sequence ID" value="KZM84945.1"/>
    <property type="molecule type" value="Genomic_DNA"/>
</dbReference>
<gene>
    <name evidence="10" type="ORF">DCAR_027633</name>
    <name evidence="11" type="ORF">DCAR_0831865</name>
</gene>
<evidence type="ECO:0000256" key="3">
    <source>
        <dbReference type="ARBA" id="ARBA00011489"/>
    </source>
</evidence>
<comment type="subunit">
    <text evidence="3 8">Homodimer and heterodimers.</text>
</comment>
<protein>
    <recommendedName>
        <fullName evidence="8">CASP-like protein</fullName>
    </recommendedName>
</protein>
<feature type="transmembrane region" description="Helical" evidence="8">
    <location>
        <begin position="103"/>
        <end position="120"/>
    </location>
</feature>
<evidence type="ECO:0000256" key="2">
    <source>
        <dbReference type="ARBA" id="ARBA00007651"/>
    </source>
</evidence>
<dbReference type="Gramene" id="KZM84945">
    <property type="protein sequence ID" value="KZM84945"/>
    <property type="gene ID" value="DCAR_027633"/>
</dbReference>
<dbReference type="PANTHER" id="PTHR33573">
    <property type="entry name" value="CASP-LIKE PROTEIN 4A4"/>
    <property type="match status" value="1"/>
</dbReference>
<accession>A0A175YMW7</accession>
<evidence type="ECO:0000313" key="11">
    <source>
        <dbReference type="EMBL" id="WOH12362.1"/>
    </source>
</evidence>
<reference evidence="11" key="2">
    <citation type="submission" date="2022-03" db="EMBL/GenBank/DDBJ databases">
        <title>Draft title - Genomic analysis of global carrot germplasm unveils the trajectory of domestication and the origin of high carotenoid orange carrot.</title>
        <authorList>
            <person name="Iorizzo M."/>
            <person name="Ellison S."/>
            <person name="Senalik D."/>
            <person name="Macko-Podgorni A."/>
            <person name="Grzebelus D."/>
            <person name="Bostan H."/>
            <person name="Rolling W."/>
            <person name="Curaba J."/>
            <person name="Simon P."/>
        </authorList>
    </citation>
    <scope>NUCLEOTIDE SEQUENCE</scope>
    <source>
        <tissue evidence="11">Leaf</tissue>
    </source>
</reference>
<dbReference type="OrthoDB" id="685197at2759"/>
<evidence type="ECO:0000256" key="4">
    <source>
        <dbReference type="ARBA" id="ARBA00022475"/>
    </source>
</evidence>
<feature type="domain" description="Casparian strip membrane protein" evidence="9">
    <location>
        <begin position="13"/>
        <end position="152"/>
    </location>
</feature>
<dbReference type="EMBL" id="CP093350">
    <property type="protein sequence ID" value="WOH12362.1"/>
    <property type="molecule type" value="Genomic_DNA"/>
</dbReference>
<keyword evidence="12" id="KW-1185">Reference proteome</keyword>
<organism evidence="10">
    <name type="scientific">Daucus carota subsp. sativus</name>
    <name type="common">Carrot</name>
    <dbReference type="NCBI Taxonomy" id="79200"/>
    <lineage>
        <taxon>Eukaryota</taxon>
        <taxon>Viridiplantae</taxon>
        <taxon>Streptophyta</taxon>
        <taxon>Embryophyta</taxon>
        <taxon>Tracheophyta</taxon>
        <taxon>Spermatophyta</taxon>
        <taxon>Magnoliopsida</taxon>
        <taxon>eudicotyledons</taxon>
        <taxon>Gunneridae</taxon>
        <taxon>Pentapetalae</taxon>
        <taxon>asterids</taxon>
        <taxon>campanulids</taxon>
        <taxon>Apiales</taxon>
        <taxon>Apiaceae</taxon>
        <taxon>Apioideae</taxon>
        <taxon>Scandiceae</taxon>
        <taxon>Daucinae</taxon>
        <taxon>Daucus</taxon>
        <taxon>Daucus sect. Daucus</taxon>
    </lineage>
</organism>
<dbReference type="AlphaFoldDB" id="A0A175YMW7"/>